<protein>
    <submittedName>
        <fullName evidence="2">Uncharacterized protein</fullName>
    </submittedName>
</protein>
<name>A0A6G0XLA1_9STRA</name>
<feature type="region of interest" description="Disordered" evidence="1">
    <location>
        <begin position="1"/>
        <end position="57"/>
    </location>
</feature>
<dbReference type="VEuPathDB" id="FungiDB:AeMF1_002999"/>
<feature type="compositionally biased region" description="Basic and acidic residues" evidence="1">
    <location>
        <begin position="1"/>
        <end position="34"/>
    </location>
</feature>
<sequence>MEDKEKQEKKATSADEKPSQDSHDVAPAERENKRPTVVALDVLPTRPASKRKRRKEEALEAEVIRVQREIHRLEGKRDCMLDFPMQPTILNDRHTTKLMHDYCKMFEYGFNVKNANQGWKQEQFLRSIMRDDLRITGVTFTSQGIDKIIGAHRMYAMAHIDYHIRFLECSNIVDDTGAVVMCELRSIATQRITRQVLQMYYPMALQYEVLVQLLIGELIDLAVTQIFEFDNLGRIEGYVPRIEVMEAFAALLANNDLKMLCAMEHKLRVLFQ</sequence>
<evidence type="ECO:0000313" key="3">
    <source>
        <dbReference type="Proteomes" id="UP000481153"/>
    </source>
</evidence>
<organism evidence="2 3">
    <name type="scientific">Aphanomyces euteiches</name>
    <dbReference type="NCBI Taxonomy" id="100861"/>
    <lineage>
        <taxon>Eukaryota</taxon>
        <taxon>Sar</taxon>
        <taxon>Stramenopiles</taxon>
        <taxon>Oomycota</taxon>
        <taxon>Saprolegniomycetes</taxon>
        <taxon>Saprolegniales</taxon>
        <taxon>Verrucalvaceae</taxon>
        <taxon>Aphanomyces</taxon>
    </lineage>
</organism>
<gene>
    <name evidence="2" type="ORF">Ae201684_003697</name>
</gene>
<dbReference type="AlphaFoldDB" id="A0A6G0XLA1"/>
<accession>A0A6G0XLA1</accession>
<evidence type="ECO:0000313" key="2">
    <source>
        <dbReference type="EMBL" id="KAF0741134.1"/>
    </source>
</evidence>
<proteinExistence type="predicted"/>
<dbReference type="EMBL" id="VJMJ01000041">
    <property type="protein sequence ID" value="KAF0741134.1"/>
    <property type="molecule type" value="Genomic_DNA"/>
</dbReference>
<evidence type="ECO:0000256" key="1">
    <source>
        <dbReference type="SAM" id="MobiDB-lite"/>
    </source>
</evidence>
<reference evidence="2 3" key="1">
    <citation type="submission" date="2019-07" db="EMBL/GenBank/DDBJ databases">
        <title>Genomics analysis of Aphanomyces spp. identifies a new class of oomycete effector associated with host adaptation.</title>
        <authorList>
            <person name="Gaulin E."/>
        </authorList>
    </citation>
    <scope>NUCLEOTIDE SEQUENCE [LARGE SCALE GENOMIC DNA]</scope>
    <source>
        <strain evidence="2 3">ATCC 201684</strain>
    </source>
</reference>
<comment type="caution">
    <text evidence="2">The sequence shown here is derived from an EMBL/GenBank/DDBJ whole genome shotgun (WGS) entry which is preliminary data.</text>
</comment>
<dbReference type="Proteomes" id="UP000481153">
    <property type="component" value="Unassembled WGS sequence"/>
</dbReference>
<keyword evidence="3" id="KW-1185">Reference proteome</keyword>